<proteinExistence type="predicted"/>
<keyword evidence="2" id="KW-1185">Reference proteome</keyword>
<sequence length="130" mass="15299">MFYYHSNLLFTYMMNIDKFGHHVHKRMRVLDPFELLPFSKALFQNESGDYDIKQRRLKGLKLAVDDDEAVSKAYVDRNNTLLCQKQDFLAELRSIKTEINLLQKQLSQKCSMVDVGNIIKDQIISLRDQI</sequence>
<protein>
    <submittedName>
        <fullName evidence="1">Uncharacterized protein</fullName>
    </submittedName>
</protein>
<evidence type="ECO:0000313" key="1">
    <source>
        <dbReference type="EMBL" id="KAG7304857.1"/>
    </source>
</evidence>
<gene>
    <name evidence="1" type="ORF">JYU34_010248</name>
</gene>
<organism evidence="1 2">
    <name type="scientific">Plutella xylostella</name>
    <name type="common">Diamondback moth</name>
    <name type="synonym">Plutella maculipennis</name>
    <dbReference type="NCBI Taxonomy" id="51655"/>
    <lineage>
        <taxon>Eukaryota</taxon>
        <taxon>Metazoa</taxon>
        <taxon>Ecdysozoa</taxon>
        <taxon>Arthropoda</taxon>
        <taxon>Hexapoda</taxon>
        <taxon>Insecta</taxon>
        <taxon>Pterygota</taxon>
        <taxon>Neoptera</taxon>
        <taxon>Endopterygota</taxon>
        <taxon>Lepidoptera</taxon>
        <taxon>Glossata</taxon>
        <taxon>Ditrysia</taxon>
        <taxon>Yponomeutoidea</taxon>
        <taxon>Plutellidae</taxon>
        <taxon>Plutella</taxon>
    </lineage>
</organism>
<name>A0ABQ7QI39_PLUXY</name>
<evidence type="ECO:0000313" key="2">
    <source>
        <dbReference type="Proteomes" id="UP000823941"/>
    </source>
</evidence>
<comment type="caution">
    <text evidence="1">The sequence shown here is derived from an EMBL/GenBank/DDBJ whole genome shotgun (WGS) entry which is preliminary data.</text>
</comment>
<dbReference type="Proteomes" id="UP000823941">
    <property type="component" value="Chromosome 14"/>
</dbReference>
<dbReference type="EMBL" id="JAHIBW010000014">
    <property type="protein sequence ID" value="KAG7304857.1"/>
    <property type="molecule type" value="Genomic_DNA"/>
</dbReference>
<accession>A0ABQ7QI39</accession>
<reference evidence="1 2" key="1">
    <citation type="submission" date="2021-06" db="EMBL/GenBank/DDBJ databases">
        <title>A haploid diamondback moth (Plutella xylostella L.) genome assembly resolves 31 chromosomes and identifies a diamide resistance mutation.</title>
        <authorList>
            <person name="Ward C.M."/>
            <person name="Perry K.D."/>
            <person name="Baker G."/>
            <person name="Powis K."/>
            <person name="Heckel D.G."/>
            <person name="Baxter S.W."/>
        </authorList>
    </citation>
    <scope>NUCLEOTIDE SEQUENCE [LARGE SCALE GENOMIC DNA]</scope>
    <source>
        <strain evidence="1 2">LV</strain>
        <tissue evidence="1">Single pupa</tissue>
    </source>
</reference>